<comment type="caution">
    <text evidence="1">The sequence shown here is derived from an EMBL/GenBank/DDBJ whole genome shotgun (WGS) entry which is preliminary data.</text>
</comment>
<organism evidence="1 2">
    <name type="scientific">Cetraspora pellucida</name>
    <dbReference type="NCBI Taxonomy" id="1433469"/>
    <lineage>
        <taxon>Eukaryota</taxon>
        <taxon>Fungi</taxon>
        <taxon>Fungi incertae sedis</taxon>
        <taxon>Mucoromycota</taxon>
        <taxon>Glomeromycotina</taxon>
        <taxon>Glomeromycetes</taxon>
        <taxon>Diversisporales</taxon>
        <taxon>Gigasporaceae</taxon>
        <taxon>Cetraspora</taxon>
    </lineage>
</organism>
<sequence length="65" mass="7961">RGQFVISRLFPNKDTTRFRMQLINWTNKAYLFDFDRNWNNYLVENPVYFWNNLQNEVPELAIFAA</sequence>
<proteinExistence type="predicted"/>
<evidence type="ECO:0000313" key="1">
    <source>
        <dbReference type="EMBL" id="CAG8745425.1"/>
    </source>
</evidence>
<keyword evidence="2" id="KW-1185">Reference proteome</keyword>
<name>A0ACA9QCP5_9GLOM</name>
<reference evidence="1" key="1">
    <citation type="submission" date="2021-06" db="EMBL/GenBank/DDBJ databases">
        <authorList>
            <person name="Kallberg Y."/>
            <person name="Tangrot J."/>
            <person name="Rosling A."/>
        </authorList>
    </citation>
    <scope>NUCLEOTIDE SEQUENCE</scope>
    <source>
        <strain evidence="1">28 12/20/2015</strain>
    </source>
</reference>
<dbReference type="Proteomes" id="UP000789366">
    <property type="component" value="Unassembled WGS sequence"/>
</dbReference>
<protein>
    <submittedName>
        <fullName evidence="1">16890_t:CDS:1</fullName>
    </submittedName>
</protein>
<evidence type="ECO:0000313" key="2">
    <source>
        <dbReference type="Proteomes" id="UP000789366"/>
    </source>
</evidence>
<accession>A0ACA9QCP5</accession>
<feature type="non-terminal residue" evidence="1">
    <location>
        <position position="1"/>
    </location>
</feature>
<dbReference type="EMBL" id="CAJVPW010040002">
    <property type="protein sequence ID" value="CAG8745425.1"/>
    <property type="molecule type" value="Genomic_DNA"/>
</dbReference>
<gene>
    <name evidence="1" type="ORF">SPELUC_LOCUS14103</name>
</gene>